<name>A0A0G4N612_VERLO</name>
<reference evidence="3" key="1">
    <citation type="submission" date="2015-05" db="EMBL/GenBank/DDBJ databases">
        <authorList>
            <person name="Fogelqvist Johan"/>
        </authorList>
    </citation>
    <scope>NUCLEOTIDE SEQUENCE [LARGE SCALE GENOMIC DNA]</scope>
</reference>
<evidence type="ECO:0000256" key="1">
    <source>
        <dbReference type="SAM" id="MobiDB-lite"/>
    </source>
</evidence>
<gene>
    <name evidence="2" type="ORF">BN1723_015978</name>
</gene>
<accession>A0A0G4N612</accession>
<dbReference type="Proteomes" id="UP000045706">
    <property type="component" value="Unassembled WGS sequence"/>
</dbReference>
<dbReference type="AlphaFoldDB" id="A0A0G4N612"/>
<dbReference type="EMBL" id="CVQI01032618">
    <property type="protein sequence ID" value="CRK41873.1"/>
    <property type="molecule type" value="Genomic_DNA"/>
</dbReference>
<feature type="region of interest" description="Disordered" evidence="1">
    <location>
        <begin position="150"/>
        <end position="171"/>
    </location>
</feature>
<evidence type="ECO:0000313" key="2">
    <source>
        <dbReference type="EMBL" id="CRK41873.1"/>
    </source>
</evidence>
<organism evidence="2 3">
    <name type="scientific">Verticillium longisporum</name>
    <name type="common">Verticillium dahliae var. longisporum</name>
    <dbReference type="NCBI Taxonomy" id="100787"/>
    <lineage>
        <taxon>Eukaryota</taxon>
        <taxon>Fungi</taxon>
        <taxon>Dikarya</taxon>
        <taxon>Ascomycota</taxon>
        <taxon>Pezizomycotina</taxon>
        <taxon>Sordariomycetes</taxon>
        <taxon>Hypocreomycetidae</taxon>
        <taxon>Glomerellales</taxon>
        <taxon>Plectosphaerellaceae</taxon>
        <taxon>Verticillium</taxon>
    </lineage>
</organism>
<evidence type="ECO:0000313" key="3">
    <source>
        <dbReference type="Proteomes" id="UP000045706"/>
    </source>
</evidence>
<feature type="region of interest" description="Disordered" evidence="1">
    <location>
        <begin position="20"/>
        <end position="42"/>
    </location>
</feature>
<protein>
    <submittedName>
        <fullName evidence="2">Uncharacterized protein</fullName>
    </submittedName>
</protein>
<sequence length="171" mass="17909">MPDLGLSDLNSILTILARAGDEGEERRRGGGPGCEDEGADEDAEAQQRVQVCGSGGDGFLGGLAACHLVCGRGRLCGLFGRCIRRRRWRRREEPAEVAAAALLDGLEDEAREQTAVVVGQSVDALGLGRRQDGDEKGVALGEDVLDEALGHHGRGQTQGGAVQVRPDIVGA</sequence>
<proteinExistence type="predicted"/>